<accession>A0A6P7GML8</accession>
<feature type="domain" description="C2H2-type" evidence="14">
    <location>
        <begin position="259"/>
        <end position="286"/>
    </location>
</feature>
<feature type="binding site" evidence="12">
    <location>
        <position position="62"/>
    </location>
    <ligand>
        <name>Zn(2+)</name>
        <dbReference type="ChEBI" id="CHEBI:29105"/>
    </ligand>
</feature>
<evidence type="ECO:0000256" key="5">
    <source>
        <dbReference type="ARBA" id="ARBA00022771"/>
    </source>
</evidence>
<comment type="similarity">
    <text evidence="2">Belongs to the krueppel C2H2-type zinc-finger protein family.</text>
</comment>
<dbReference type="FunFam" id="3.30.160.60:FF:000110">
    <property type="entry name" value="Zinc finger protein-like"/>
    <property type="match status" value="1"/>
</dbReference>
<dbReference type="FunFam" id="3.30.160.60:FF:000666">
    <property type="entry name" value="RB-associated KRAB zinc finger protein-like"/>
    <property type="match status" value="1"/>
</dbReference>
<evidence type="ECO:0000256" key="8">
    <source>
        <dbReference type="ARBA" id="ARBA00023163"/>
    </source>
</evidence>
<evidence type="ECO:0000256" key="2">
    <source>
        <dbReference type="ARBA" id="ARBA00006991"/>
    </source>
</evidence>
<evidence type="ECO:0000256" key="7">
    <source>
        <dbReference type="ARBA" id="ARBA00023015"/>
    </source>
</evidence>
<dbReference type="InterPro" id="IPR050527">
    <property type="entry name" value="Snail/Krueppel_Znf"/>
</dbReference>
<evidence type="ECO:0000259" key="14">
    <source>
        <dbReference type="PROSITE" id="PS50157"/>
    </source>
</evidence>
<feature type="region of interest" description="Disordered" evidence="13">
    <location>
        <begin position="124"/>
        <end position="170"/>
    </location>
</feature>
<evidence type="ECO:0000256" key="4">
    <source>
        <dbReference type="ARBA" id="ARBA00022737"/>
    </source>
</evidence>
<feature type="binding site" evidence="12">
    <location>
        <position position="13"/>
    </location>
    <ligand>
        <name>Zn(2+)</name>
        <dbReference type="ChEBI" id="CHEBI:29105"/>
    </ligand>
</feature>
<feature type="domain" description="C2H2-type" evidence="14">
    <location>
        <begin position="389"/>
        <end position="416"/>
    </location>
</feature>
<dbReference type="PANTHER" id="PTHR24388:SF53">
    <property type="entry name" value="CHORION TRANSCRIPTION FACTOR CF2-RELATED"/>
    <property type="match status" value="1"/>
</dbReference>
<protein>
    <submittedName>
        <fullName evidence="18">Zinc finger protein 3-like isoform X2</fullName>
    </submittedName>
</protein>
<dbReference type="InterPro" id="IPR036236">
    <property type="entry name" value="Znf_C2H2_sf"/>
</dbReference>
<reference evidence="18" key="1">
    <citation type="submission" date="2025-04" db="UniProtKB">
        <authorList>
            <consortium name="RefSeq"/>
        </authorList>
    </citation>
    <scope>IDENTIFICATION</scope>
    <source>
        <tissue evidence="18">Whole insect</tissue>
    </source>
</reference>
<keyword evidence="4" id="KW-0677">Repeat</keyword>
<reference evidence="16" key="2">
    <citation type="submission" date="2025-05" db="UniProtKB">
        <authorList>
            <consortium name="EnsemblMetazoa"/>
        </authorList>
    </citation>
    <scope>IDENTIFICATION</scope>
</reference>
<dbReference type="Pfam" id="PF00096">
    <property type="entry name" value="zf-C2H2"/>
    <property type="match status" value="6"/>
</dbReference>
<dbReference type="InterPro" id="IPR012934">
    <property type="entry name" value="Znf_AD"/>
</dbReference>
<evidence type="ECO:0000256" key="9">
    <source>
        <dbReference type="ARBA" id="ARBA00023242"/>
    </source>
</evidence>
<feature type="domain" description="C2H2-type" evidence="14">
    <location>
        <begin position="445"/>
        <end position="472"/>
    </location>
</feature>
<feature type="domain" description="C2H2-type" evidence="14">
    <location>
        <begin position="361"/>
        <end position="389"/>
    </location>
</feature>
<dbReference type="GO" id="GO:0000981">
    <property type="term" value="F:DNA-binding transcription factor activity, RNA polymerase II-specific"/>
    <property type="evidence" value="ECO:0007669"/>
    <property type="project" value="TreeGrafter"/>
</dbReference>
<feature type="binding site" evidence="12">
    <location>
        <position position="16"/>
    </location>
    <ligand>
        <name>Zn(2+)</name>
        <dbReference type="ChEBI" id="CHEBI:29105"/>
    </ligand>
</feature>
<dbReference type="FunFam" id="3.30.160.60:FF:001289">
    <property type="entry name" value="Zinc finger protein 574"/>
    <property type="match status" value="1"/>
</dbReference>
<dbReference type="GeneID" id="114339945"/>
<keyword evidence="9" id="KW-0539">Nucleus</keyword>
<keyword evidence="6 12" id="KW-0862">Zinc</keyword>
<proteinExistence type="inferred from homology"/>
<evidence type="ECO:0000259" key="15">
    <source>
        <dbReference type="PROSITE" id="PS51915"/>
    </source>
</evidence>
<evidence type="ECO:0000313" key="16">
    <source>
        <dbReference type="EnsemblMetazoa" id="XP_028146433.1"/>
    </source>
</evidence>
<name>A0A6P7GML8_DIAVI</name>
<gene>
    <name evidence="18" type="primary">LOC114339945</name>
</gene>
<dbReference type="GO" id="GO:0000978">
    <property type="term" value="F:RNA polymerase II cis-regulatory region sequence-specific DNA binding"/>
    <property type="evidence" value="ECO:0007669"/>
    <property type="project" value="TreeGrafter"/>
</dbReference>
<feature type="domain" description="C2H2-type" evidence="14">
    <location>
        <begin position="473"/>
        <end position="500"/>
    </location>
</feature>
<dbReference type="Pfam" id="PF07776">
    <property type="entry name" value="zf-AD"/>
    <property type="match status" value="1"/>
</dbReference>
<evidence type="ECO:0000256" key="11">
    <source>
        <dbReference type="PROSITE-ProRule" id="PRU00042"/>
    </source>
</evidence>
<dbReference type="AlphaFoldDB" id="A0A6P7GML8"/>
<dbReference type="SMART" id="SM00868">
    <property type="entry name" value="zf-AD"/>
    <property type="match status" value="1"/>
</dbReference>
<dbReference type="OrthoDB" id="427030at2759"/>
<dbReference type="Gene3D" id="3.30.160.60">
    <property type="entry name" value="Classic Zinc Finger"/>
    <property type="match status" value="6"/>
</dbReference>
<feature type="binding site" evidence="12">
    <location>
        <position position="59"/>
    </location>
    <ligand>
        <name>Zn(2+)</name>
        <dbReference type="ChEBI" id="CHEBI:29105"/>
    </ligand>
</feature>
<dbReference type="Gene3D" id="3.40.1800.20">
    <property type="match status" value="1"/>
</dbReference>
<dbReference type="GO" id="GO:0008270">
    <property type="term" value="F:zinc ion binding"/>
    <property type="evidence" value="ECO:0007669"/>
    <property type="project" value="UniProtKB-UniRule"/>
</dbReference>
<keyword evidence="7" id="KW-0805">Transcription regulation</keyword>
<dbReference type="PROSITE" id="PS00028">
    <property type="entry name" value="ZINC_FINGER_C2H2_1"/>
    <property type="match status" value="7"/>
</dbReference>
<dbReference type="EnsemblMetazoa" id="XM_028290632.2">
    <property type="protein sequence ID" value="XP_028146433.1"/>
    <property type="gene ID" value="LOC114339945"/>
</dbReference>
<feature type="domain" description="C2H2-type" evidence="14">
    <location>
        <begin position="417"/>
        <end position="444"/>
    </location>
</feature>
<sequence length="661" mass="75737">MEVLTLLSDSNFCRLCAENNEHGIHLFTPDESNSNLQQLINKYLPIEVEIDNKFPKYICPGCHIQLESTKLFLDLIVEGQAKLREMYKKQQEILQKQPLDIFSSISYPLYAVDNALRLQAEGLERPKRKRGRPAKKSIPEEELSNQEIEIRNEEKEEEVEEVGPDGRRKRKIRAPARYQGVVQGKELDDILKKEGVIDEGNTSVETILKVDQPKFNINDLIIGRTEGECGEDLDTPVFLNKSRSKRKAITYKELEMGVYKCDICSKRFINKMYLDLHVETHENEDLNAVQPETILEDPCNTIVESIEQVTLEFNAIETAGKQIEEFSLDNNNLQVPDENKPVCNKDILELHLTECNKTKNYTCNICAKVLHHPSSLLYHKETEHNNKRFVCIICDKRFRHRTLLQKHQVVHSDKRPYICQICNSAFKSVSYLVNHQKIHSGEKKYECTECGQKFAHKTSLAVHQRGHEGIKPYECEFCHKTFSQSGNLLEHKRIHTGEKPYCCEVCGKNFTTSSQMRMHMKIHTDRSNKDRHFKIHNKDQQGLVNTLQLSQLLDEQGNPLKITQDGHTVSIVTSGGDDSNLHGMLPDGRLIPIEITSAPEKDFDLEMDQSPTEGLLEPNSSDAMILQDVLDEDIVPSLQVLTDSQGQQVCVITYSIKEESE</sequence>
<feature type="domain" description="ZAD" evidence="15">
    <location>
        <begin position="11"/>
        <end position="86"/>
    </location>
</feature>
<keyword evidence="17" id="KW-1185">Reference proteome</keyword>
<comment type="similarity">
    <text evidence="10">Belongs to the snail C2H2-type zinc-finger protein family.</text>
</comment>
<evidence type="ECO:0000256" key="10">
    <source>
        <dbReference type="ARBA" id="ARBA00037948"/>
    </source>
</evidence>
<evidence type="ECO:0000256" key="12">
    <source>
        <dbReference type="PROSITE-ProRule" id="PRU01263"/>
    </source>
</evidence>
<dbReference type="PROSITE" id="PS50157">
    <property type="entry name" value="ZINC_FINGER_C2H2_2"/>
    <property type="match status" value="7"/>
</dbReference>
<organism evidence="18">
    <name type="scientific">Diabrotica virgifera virgifera</name>
    <name type="common">western corn rootworm</name>
    <dbReference type="NCBI Taxonomy" id="50390"/>
    <lineage>
        <taxon>Eukaryota</taxon>
        <taxon>Metazoa</taxon>
        <taxon>Ecdysozoa</taxon>
        <taxon>Arthropoda</taxon>
        <taxon>Hexapoda</taxon>
        <taxon>Insecta</taxon>
        <taxon>Pterygota</taxon>
        <taxon>Neoptera</taxon>
        <taxon>Endopterygota</taxon>
        <taxon>Coleoptera</taxon>
        <taxon>Polyphaga</taxon>
        <taxon>Cucujiformia</taxon>
        <taxon>Chrysomeloidea</taxon>
        <taxon>Chrysomelidae</taxon>
        <taxon>Galerucinae</taxon>
        <taxon>Diabroticina</taxon>
        <taxon>Diabroticites</taxon>
        <taxon>Diabrotica</taxon>
    </lineage>
</organism>
<dbReference type="SMART" id="SM00355">
    <property type="entry name" value="ZnF_C2H2"/>
    <property type="match status" value="7"/>
</dbReference>
<evidence type="ECO:0000256" key="13">
    <source>
        <dbReference type="SAM" id="MobiDB-lite"/>
    </source>
</evidence>
<feature type="domain" description="C2H2-type" evidence="14">
    <location>
        <begin position="501"/>
        <end position="528"/>
    </location>
</feature>
<dbReference type="Proteomes" id="UP001652700">
    <property type="component" value="Unplaced"/>
</dbReference>
<evidence type="ECO:0000313" key="17">
    <source>
        <dbReference type="Proteomes" id="UP001652700"/>
    </source>
</evidence>
<evidence type="ECO:0000256" key="3">
    <source>
        <dbReference type="ARBA" id="ARBA00022723"/>
    </source>
</evidence>
<keyword evidence="3 12" id="KW-0479">Metal-binding</keyword>
<keyword evidence="8" id="KW-0804">Transcription</keyword>
<evidence type="ECO:0000256" key="1">
    <source>
        <dbReference type="ARBA" id="ARBA00004123"/>
    </source>
</evidence>
<dbReference type="SUPFAM" id="SSF57716">
    <property type="entry name" value="Glucocorticoid receptor-like (DNA-binding domain)"/>
    <property type="match status" value="1"/>
</dbReference>
<dbReference type="FunFam" id="3.30.160.60:FF:001498">
    <property type="entry name" value="Zinc finger protein 404"/>
    <property type="match status" value="1"/>
</dbReference>
<dbReference type="SUPFAM" id="SSF57667">
    <property type="entry name" value="beta-beta-alpha zinc fingers"/>
    <property type="match status" value="4"/>
</dbReference>
<feature type="compositionally biased region" description="Basic residues" evidence="13">
    <location>
        <begin position="126"/>
        <end position="135"/>
    </location>
</feature>
<dbReference type="PANTHER" id="PTHR24388">
    <property type="entry name" value="ZINC FINGER PROTEIN"/>
    <property type="match status" value="1"/>
</dbReference>
<dbReference type="PROSITE" id="PS51915">
    <property type="entry name" value="ZAD"/>
    <property type="match status" value="1"/>
</dbReference>
<dbReference type="GO" id="GO:0005634">
    <property type="term" value="C:nucleus"/>
    <property type="evidence" value="ECO:0007669"/>
    <property type="project" value="UniProtKB-SubCell"/>
</dbReference>
<evidence type="ECO:0000313" key="18">
    <source>
        <dbReference type="RefSeq" id="XP_028146433.1"/>
    </source>
</evidence>
<comment type="subcellular location">
    <subcellularLocation>
        <location evidence="1">Nucleus</location>
    </subcellularLocation>
</comment>
<keyword evidence="5 11" id="KW-0863">Zinc-finger</keyword>
<dbReference type="InterPro" id="IPR013087">
    <property type="entry name" value="Znf_C2H2_type"/>
</dbReference>
<dbReference type="RefSeq" id="XP_028146433.1">
    <property type="nucleotide sequence ID" value="XM_028290632.1"/>
</dbReference>
<evidence type="ECO:0000256" key="6">
    <source>
        <dbReference type="ARBA" id="ARBA00022833"/>
    </source>
</evidence>